<dbReference type="EMBL" id="ML742026">
    <property type="protein sequence ID" value="KAE8154830.1"/>
    <property type="molecule type" value="Genomic_DNA"/>
</dbReference>
<dbReference type="AlphaFoldDB" id="A0A5N6U8C1"/>
<dbReference type="OrthoDB" id="2103397at2759"/>
<proteinExistence type="predicted"/>
<name>A0A5N6U8C1_ASPAV</name>
<reference evidence="1 2" key="1">
    <citation type="submission" date="2019-04" db="EMBL/GenBank/DDBJ databases">
        <title>Friends and foes A comparative genomics study of 23 Aspergillus species from section Flavi.</title>
        <authorList>
            <consortium name="DOE Joint Genome Institute"/>
            <person name="Kjaerbolling I."/>
            <person name="Vesth T."/>
            <person name="Frisvad J.C."/>
            <person name="Nybo J.L."/>
            <person name="Theobald S."/>
            <person name="Kildgaard S."/>
            <person name="Isbrandt T."/>
            <person name="Kuo A."/>
            <person name="Sato A."/>
            <person name="Lyhne E.K."/>
            <person name="Kogle M.E."/>
            <person name="Wiebenga A."/>
            <person name="Kun R.S."/>
            <person name="Lubbers R.J."/>
            <person name="Makela M.R."/>
            <person name="Barry K."/>
            <person name="Chovatia M."/>
            <person name="Clum A."/>
            <person name="Daum C."/>
            <person name="Haridas S."/>
            <person name="He G."/>
            <person name="LaButti K."/>
            <person name="Lipzen A."/>
            <person name="Mondo S."/>
            <person name="Riley R."/>
            <person name="Salamov A."/>
            <person name="Simmons B.A."/>
            <person name="Magnuson J.K."/>
            <person name="Henrissat B."/>
            <person name="Mortensen U.H."/>
            <person name="Larsen T.O."/>
            <person name="Devries R.P."/>
            <person name="Grigoriev I.V."/>
            <person name="Machida M."/>
            <person name="Baker S.E."/>
            <person name="Andersen M.R."/>
        </authorList>
    </citation>
    <scope>NUCLEOTIDE SEQUENCE [LARGE SCALE GENOMIC DNA]</scope>
    <source>
        <strain evidence="1 2">IBT 18842</strain>
    </source>
</reference>
<dbReference type="Proteomes" id="UP000325780">
    <property type="component" value="Unassembled WGS sequence"/>
</dbReference>
<evidence type="ECO:0000313" key="1">
    <source>
        <dbReference type="EMBL" id="KAE8154830.1"/>
    </source>
</evidence>
<evidence type="ECO:0000313" key="2">
    <source>
        <dbReference type="Proteomes" id="UP000325780"/>
    </source>
</evidence>
<accession>A0A5N6U8C1</accession>
<gene>
    <name evidence="1" type="ORF">BDV25DRAFT_135473</name>
</gene>
<keyword evidence="2" id="KW-1185">Reference proteome</keyword>
<sequence>MTFNLKGRYKAIKRMLSVSKGIKDDMDAGKAVEESQLRSLNQHYKQVTKRRGDRNVVLGNLKKHTFEKDFDCKESDEGFPGQLLEMPELPSIVLYDEFWQRWKRGTKRAIENEPMFRTIVDVLLTCIVADFHAAADAADIMVDGAELNIQRETAIQGLMTTPGKEEVWVTGKADHTVFHGDPNGLENHRLVIEVKQPDTFSGAFIQKRQRENTPIWGILTDGNRYTFYHLDGERRYSSYDFTLSQMVARQQVYYLFWKILRECSQ</sequence>
<organism evidence="1 2">
    <name type="scientific">Aspergillus avenaceus</name>
    <dbReference type="NCBI Taxonomy" id="36643"/>
    <lineage>
        <taxon>Eukaryota</taxon>
        <taxon>Fungi</taxon>
        <taxon>Dikarya</taxon>
        <taxon>Ascomycota</taxon>
        <taxon>Pezizomycotina</taxon>
        <taxon>Eurotiomycetes</taxon>
        <taxon>Eurotiomycetidae</taxon>
        <taxon>Eurotiales</taxon>
        <taxon>Aspergillaceae</taxon>
        <taxon>Aspergillus</taxon>
        <taxon>Aspergillus subgen. Circumdati</taxon>
    </lineage>
</organism>
<protein>
    <submittedName>
        <fullName evidence="1">Uncharacterized protein</fullName>
    </submittedName>
</protein>